<dbReference type="Proteomes" id="UP000326334">
    <property type="component" value="Chromosome"/>
</dbReference>
<sequence>MILNQTVLKEAFTQEQLSEPRTLAVITDKINVVLLDAAQKNGLPTEVQVQLLTKADVKADLTKTIHNVYTGQEKPLPTTQMMKQLAGHLTAIIPDNALTKVLIDTAVAAVQPPLQEYLTNQIEAPYLTPLATELQFTKNVVNVLMWVAIILGIVLALVQWGLSGKFMYLLESIGISFAWSGLLLTLMSAAIKYSGLIEQVAQKAGEFNQTLTDYSLNVLSDSLKMSMWALIGGVIIWIVTGIYRKLRR</sequence>
<feature type="transmembrane region" description="Helical" evidence="1">
    <location>
        <begin position="143"/>
        <end position="162"/>
    </location>
</feature>
<gene>
    <name evidence="2" type="ORF">LG542_00120</name>
</gene>
<dbReference type="RefSeq" id="WP_151886710.1">
    <property type="nucleotide sequence ID" value="NZ_CP045007.1"/>
</dbReference>
<keyword evidence="3" id="KW-1185">Reference proteome</keyword>
<dbReference type="EMBL" id="CP045007">
    <property type="protein sequence ID" value="QFP78749.1"/>
    <property type="molecule type" value="Genomic_DNA"/>
</dbReference>
<reference evidence="2 3" key="1">
    <citation type="submission" date="2019-10" db="EMBL/GenBank/DDBJ databases">
        <title>Genome sequencing of Lactobacillus graminis.</title>
        <authorList>
            <person name="Kim K."/>
        </authorList>
    </citation>
    <scope>NUCLEOTIDE SEQUENCE [LARGE SCALE GENOMIC DNA]</scope>
    <source>
        <strain evidence="2 3">LG542</strain>
    </source>
</reference>
<feature type="transmembrane region" description="Helical" evidence="1">
    <location>
        <begin position="169"/>
        <end position="191"/>
    </location>
</feature>
<evidence type="ECO:0000313" key="2">
    <source>
        <dbReference type="EMBL" id="QFP78749.1"/>
    </source>
</evidence>
<keyword evidence="1" id="KW-0472">Membrane</keyword>
<keyword evidence="1" id="KW-0812">Transmembrane</keyword>
<evidence type="ECO:0000256" key="1">
    <source>
        <dbReference type="SAM" id="Phobius"/>
    </source>
</evidence>
<evidence type="ECO:0000313" key="3">
    <source>
        <dbReference type="Proteomes" id="UP000326334"/>
    </source>
</evidence>
<organism evidence="2 3">
    <name type="scientific">Latilactobacillus graminis</name>
    <dbReference type="NCBI Taxonomy" id="60519"/>
    <lineage>
        <taxon>Bacteria</taxon>
        <taxon>Bacillati</taxon>
        <taxon>Bacillota</taxon>
        <taxon>Bacilli</taxon>
        <taxon>Lactobacillales</taxon>
        <taxon>Lactobacillaceae</taxon>
        <taxon>Latilactobacillus</taxon>
    </lineage>
</organism>
<accession>A0ABX6C5S4</accession>
<feature type="transmembrane region" description="Helical" evidence="1">
    <location>
        <begin position="225"/>
        <end position="243"/>
    </location>
</feature>
<protein>
    <submittedName>
        <fullName evidence="2">Uncharacterized protein</fullName>
    </submittedName>
</protein>
<proteinExistence type="predicted"/>
<name>A0ABX6C5S4_9LACO</name>
<keyword evidence="1" id="KW-1133">Transmembrane helix</keyword>